<dbReference type="RefSeq" id="WP_104416302.1">
    <property type="nucleotide sequence ID" value="NZ_PTIT01000014.1"/>
</dbReference>
<reference evidence="9 12" key="1">
    <citation type="submission" date="2018-02" db="EMBL/GenBank/DDBJ databases">
        <title>Deep subsurface shale carbon reservoir microbial communities from Ohio and West Virginia, USA.</title>
        <authorList>
            <person name="Wrighton K."/>
        </authorList>
    </citation>
    <scope>NUCLEOTIDE SEQUENCE [LARGE SCALE GENOMIC DNA]</scope>
    <source>
        <strain evidence="9 12">UTICA-S1B6</strain>
    </source>
</reference>
<dbReference type="GO" id="GO:0046656">
    <property type="term" value="P:folic acid biosynthetic process"/>
    <property type="evidence" value="ECO:0007669"/>
    <property type="project" value="UniProtKB-KW"/>
</dbReference>
<dbReference type="Gene3D" id="3.30.70.560">
    <property type="entry name" value="7,8-Dihydro-6-hydroxymethylpterin-pyrophosphokinase HPPK"/>
    <property type="match status" value="1"/>
</dbReference>
<evidence type="ECO:0000256" key="7">
    <source>
        <dbReference type="ARBA" id="ARBA00022909"/>
    </source>
</evidence>
<dbReference type="AlphaFoldDB" id="A0A2S6G5X4"/>
<dbReference type="PANTHER" id="PTHR43071:SF2">
    <property type="entry name" value="2-AMINO-4-HYDROXY-6-HYDROXYMETHYLDIHYDROPTERIDINE PYROPHOSPHOKINASE"/>
    <property type="match status" value="1"/>
</dbReference>
<dbReference type="GO" id="GO:0005524">
    <property type="term" value="F:ATP binding"/>
    <property type="evidence" value="ECO:0007669"/>
    <property type="project" value="UniProtKB-KW"/>
</dbReference>
<dbReference type="CDD" id="cd00483">
    <property type="entry name" value="HPPK"/>
    <property type="match status" value="1"/>
</dbReference>
<dbReference type="Proteomes" id="UP000239446">
    <property type="component" value="Unassembled WGS sequence"/>
</dbReference>
<evidence type="ECO:0000256" key="4">
    <source>
        <dbReference type="ARBA" id="ARBA00022741"/>
    </source>
</evidence>
<dbReference type="OrthoDB" id="9790168at2"/>
<keyword evidence="5 10" id="KW-0418">Kinase</keyword>
<proteinExistence type="predicted"/>
<organism evidence="10 11">
    <name type="scientific">Marinobacter persicus</name>
    <dbReference type="NCBI Taxonomy" id="930118"/>
    <lineage>
        <taxon>Bacteria</taxon>
        <taxon>Pseudomonadati</taxon>
        <taxon>Pseudomonadota</taxon>
        <taxon>Gammaproteobacteria</taxon>
        <taxon>Pseudomonadales</taxon>
        <taxon>Marinobacteraceae</taxon>
        <taxon>Marinobacter</taxon>
    </lineage>
</organism>
<protein>
    <recommendedName>
        <fullName evidence="2">2-amino-4-hydroxy-6-hydroxymethyldihydropteridine diphosphokinase</fullName>
        <ecNumber evidence="2">2.7.6.3</ecNumber>
    </recommendedName>
</protein>
<dbReference type="GO" id="GO:0016301">
    <property type="term" value="F:kinase activity"/>
    <property type="evidence" value="ECO:0007669"/>
    <property type="project" value="UniProtKB-KW"/>
</dbReference>
<evidence type="ECO:0000313" key="10">
    <source>
        <dbReference type="EMBL" id="PPK54524.1"/>
    </source>
</evidence>
<evidence type="ECO:0000259" key="8">
    <source>
        <dbReference type="Pfam" id="PF01288"/>
    </source>
</evidence>
<sequence>MSRVYISIGSNIERYRHVTAALDALADWFGELLISPVYETEPVGFNGSNFLNLVVGIDTDWSVGELSRRFKQLERDNGRQVNARKFSPRTLDLDILTYDDAAGTVDGVSLPRAEILKNAFVLQPLADIAPEERHPVCGQSYRQLWQAYDQEQSLWPVAFNWQGQLISRPVGCTE</sequence>
<dbReference type="STRING" id="930118.SAMN05216429_11332"/>
<keyword evidence="4" id="KW-0547">Nucleotide-binding</keyword>
<keyword evidence="12" id="KW-1185">Reference proteome</keyword>
<keyword evidence="7" id="KW-0289">Folate biosynthesis</keyword>
<evidence type="ECO:0000256" key="6">
    <source>
        <dbReference type="ARBA" id="ARBA00022840"/>
    </source>
</evidence>
<dbReference type="Proteomes" id="UP000239648">
    <property type="component" value="Unassembled WGS sequence"/>
</dbReference>
<gene>
    <name evidence="10" type="ORF">B0H24_101352</name>
    <name evidence="9" type="ORF">BY455_11452</name>
</gene>
<dbReference type="Pfam" id="PF01288">
    <property type="entry name" value="HPPK"/>
    <property type="match status" value="1"/>
</dbReference>
<dbReference type="NCBIfam" id="TIGR01498">
    <property type="entry name" value="folK"/>
    <property type="match status" value="1"/>
</dbReference>
<dbReference type="PANTHER" id="PTHR43071">
    <property type="entry name" value="2-AMINO-4-HYDROXY-6-HYDROXYMETHYLDIHYDROPTERIDINE PYROPHOSPHOKINASE"/>
    <property type="match status" value="1"/>
</dbReference>
<dbReference type="EMBL" id="PTIU01000013">
    <property type="protein sequence ID" value="PPK54524.1"/>
    <property type="molecule type" value="Genomic_DNA"/>
</dbReference>
<comment type="pathway">
    <text evidence="1">Cofactor biosynthesis; tetrahydrofolate biosynthesis; 2-amino-4-hydroxy-6-hydroxymethyl-7,8-dihydropteridine diphosphate from 7,8-dihydroneopterin triphosphate: step 4/4.</text>
</comment>
<name>A0A2S6G5X4_9GAMM</name>
<dbReference type="GO" id="GO:0003848">
    <property type="term" value="F:2-amino-4-hydroxy-6-hydroxymethyldihydropteridine diphosphokinase activity"/>
    <property type="evidence" value="ECO:0007669"/>
    <property type="project" value="UniProtKB-EC"/>
</dbReference>
<evidence type="ECO:0000313" key="9">
    <source>
        <dbReference type="EMBL" id="PPK51255.1"/>
    </source>
</evidence>
<evidence type="ECO:0000313" key="12">
    <source>
        <dbReference type="Proteomes" id="UP000239648"/>
    </source>
</evidence>
<evidence type="ECO:0000256" key="2">
    <source>
        <dbReference type="ARBA" id="ARBA00013253"/>
    </source>
</evidence>
<dbReference type="EC" id="2.7.6.3" evidence="2"/>
<evidence type="ECO:0000256" key="5">
    <source>
        <dbReference type="ARBA" id="ARBA00022777"/>
    </source>
</evidence>
<evidence type="ECO:0000256" key="1">
    <source>
        <dbReference type="ARBA" id="ARBA00005051"/>
    </source>
</evidence>
<evidence type="ECO:0000256" key="3">
    <source>
        <dbReference type="ARBA" id="ARBA00022679"/>
    </source>
</evidence>
<dbReference type="UniPathway" id="UPA00077">
    <property type="reaction ID" value="UER00155"/>
</dbReference>
<dbReference type="GO" id="GO:0046654">
    <property type="term" value="P:tetrahydrofolate biosynthetic process"/>
    <property type="evidence" value="ECO:0007669"/>
    <property type="project" value="UniProtKB-UniPathway"/>
</dbReference>
<keyword evidence="6" id="KW-0067">ATP-binding</keyword>
<accession>A0A2S6G5X4</accession>
<evidence type="ECO:0000313" key="11">
    <source>
        <dbReference type="Proteomes" id="UP000239446"/>
    </source>
</evidence>
<dbReference type="SUPFAM" id="SSF55083">
    <property type="entry name" value="6-hydroxymethyl-7,8-dihydropterin pyrophosphokinase, HPPK"/>
    <property type="match status" value="1"/>
</dbReference>
<dbReference type="EMBL" id="PTIT01000014">
    <property type="protein sequence ID" value="PPK51255.1"/>
    <property type="molecule type" value="Genomic_DNA"/>
</dbReference>
<dbReference type="InterPro" id="IPR035907">
    <property type="entry name" value="Hppk_sf"/>
</dbReference>
<comment type="caution">
    <text evidence="10">The sequence shown here is derived from an EMBL/GenBank/DDBJ whole genome shotgun (WGS) entry which is preliminary data.</text>
</comment>
<reference evidence="10 11" key="2">
    <citation type="submission" date="2018-02" db="EMBL/GenBank/DDBJ databases">
        <title>Subsurface microbial communities from deep shales in Ohio and West Virginia, USA.</title>
        <authorList>
            <person name="Wrighton K."/>
        </authorList>
    </citation>
    <scope>NUCLEOTIDE SEQUENCE [LARGE SCALE GENOMIC DNA]</scope>
    <source>
        <strain evidence="10 11">UTICA-S1B9</strain>
    </source>
</reference>
<feature type="domain" description="7,8-dihydro-6-hydroxymethylpterin-pyrophosphokinase" evidence="8">
    <location>
        <begin position="5"/>
        <end position="130"/>
    </location>
</feature>
<keyword evidence="3" id="KW-0808">Transferase</keyword>
<dbReference type="InterPro" id="IPR000550">
    <property type="entry name" value="Hppk"/>
</dbReference>